<dbReference type="Proteomes" id="UP000289738">
    <property type="component" value="Chromosome A08"/>
</dbReference>
<dbReference type="SUPFAM" id="SSF52096">
    <property type="entry name" value="ClpP/crotonase"/>
    <property type="match status" value="1"/>
</dbReference>
<dbReference type="EMBL" id="SDMP01000008">
    <property type="protein sequence ID" value="RYR41897.1"/>
    <property type="molecule type" value="Genomic_DNA"/>
</dbReference>
<dbReference type="InterPro" id="IPR029045">
    <property type="entry name" value="ClpP/crotonase-like_dom_sf"/>
</dbReference>
<keyword evidence="3" id="KW-0863">Zinc-finger</keyword>
<dbReference type="GO" id="GO:0009317">
    <property type="term" value="C:acetyl-CoA carboxylase complex"/>
    <property type="evidence" value="ECO:0007669"/>
    <property type="project" value="InterPro"/>
</dbReference>
<dbReference type="PANTHER" id="PTHR42995:SF5">
    <property type="entry name" value="ACETYL-COENZYME A CARBOXYLASE CARBOXYL TRANSFERASE SUBUNIT BETA, CHLOROPLASTIC"/>
    <property type="match status" value="1"/>
</dbReference>
<keyword evidence="5" id="KW-0732">Signal</keyword>
<dbReference type="PRINTS" id="PR01070">
    <property type="entry name" value="ACCCTRFRASEB"/>
</dbReference>
<keyword evidence="3" id="KW-0479">Metal-binding</keyword>
<evidence type="ECO:0000313" key="7">
    <source>
        <dbReference type="EMBL" id="RYR41897.1"/>
    </source>
</evidence>
<comment type="subunit">
    <text evidence="1">Acetyl-CoA carboxylase is a heterohexamer composed of biotin carboxyl carrier protein, biotin carboxylase and 2 subunits each of ACCase subunit alpha and ACCase plastid-coded subunit beta (accD).</text>
</comment>
<dbReference type="GO" id="GO:0016740">
    <property type="term" value="F:transferase activity"/>
    <property type="evidence" value="ECO:0007669"/>
    <property type="project" value="UniProtKB-KW"/>
</dbReference>
<evidence type="ECO:0000256" key="5">
    <source>
        <dbReference type="SAM" id="SignalP"/>
    </source>
</evidence>
<dbReference type="PANTHER" id="PTHR42995">
    <property type="entry name" value="ACETYL-COENZYME A CARBOXYLASE CARBOXYL TRANSFERASE SUBUNIT BETA, CHLOROPLASTIC"/>
    <property type="match status" value="1"/>
</dbReference>
<dbReference type="InterPro" id="IPR000438">
    <property type="entry name" value="Acetyl_CoA_COase_Trfase_b_su"/>
</dbReference>
<dbReference type="InterPro" id="IPR011762">
    <property type="entry name" value="COA_CT_N"/>
</dbReference>
<sequence length="69" mass="7444">MQEGSLNLMLFYVSILTSPTTGVATTNFGMLGDVIIAEPDAYIVFAGKRVIEQTLNTKISEGSQATKFI</sequence>
<evidence type="ECO:0000256" key="3">
    <source>
        <dbReference type="ARBA" id="ARBA00022771"/>
    </source>
</evidence>
<dbReference type="SMR" id="A0A445BT85"/>
<evidence type="ECO:0000256" key="1">
    <source>
        <dbReference type="ARBA" id="ARBA00011842"/>
    </source>
</evidence>
<dbReference type="GO" id="GO:0006633">
    <property type="term" value="P:fatty acid biosynthetic process"/>
    <property type="evidence" value="ECO:0007669"/>
    <property type="project" value="InterPro"/>
</dbReference>
<dbReference type="Gramene" id="arahy.Tifrunner.gnm2.ann2.Ah08g081700.1">
    <property type="protein sequence ID" value="arahy.Tifrunner.gnm2.ann2.Ah08g081700.1-CDS"/>
    <property type="gene ID" value="arahy.Tifrunner.gnm2.ann2.Ah08g081700"/>
</dbReference>
<comment type="caution">
    <text evidence="7">The sequence shown here is derived from an EMBL/GenBank/DDBJ whole genome shotgun (WGS) entry which is preliminary data.</text>
</comment>
<gene>
    <name evidence="7" type="ORF">Ahy_A08g038323</name>
</gene>
<evidence type="ECO:0000256" key="4">
    <source>
        <dbReference type="ARBA" id="ARBA00022833"/>
    </source>
</evidence>
<dbReference type="GO" id="GO:2001295">
    <property type="term" value="P:malonyl-CoA biosynthetic process"/>
    <property type="evidence" value="ECO:0007669"/>
    <property type="project" value="TreeGrafter"/>
</dbReference>
<feature type="domain" description="CoA carboxyltransferase N-terminal" evidence="6">
    <location>
        <begin position="1"/>
        <end position="69"/>
    </location>
</feature>
<accession>A0A445BT85</accession>
<keyword evidence="8" id="KW-1185">Reference proteome</keyword>
<keyword evidence="4" id="KW-0862">Zinc</keyword>
<proteinExistence type="predicted"/>
<organism evidence="7 8">
    <name type="scientific">Arachis hypogaea</name>
    <name type="common">Peanut</name>
    <dbReference type="NCBI Taxonomy" id="3818"/>
    <lineage>
        <taxon>Eukaryota</taxon>
        <taxon>Viridiplantae</taxon>
        <taxon>Streptophyta</taxon>
        <taxon>Embryophyta</taxon>
        <taxon>Tracheophyta</taxon>
        <taxon>Spermatophyta</taxon>
        <taxon>Magnoliopsida</taxon>
        <taxon>eudicotyledons</taxon>
        <taxon>Gunneridae</taxon>
        <taxon>Pentapetalae</taxon>
        <taxon>rosids</taxon>
        <taxon>fabids</taxon>
        <taxon>Fabales</taxon>
        <taxon>Fabaceae</taxon>
        <taxon>Papilionoideae</taxon>
        <taxon>50 kb inversion clade</taxon>
        <taxon>dalbergioids sensu lato</taxon>
        <taxon>Dalbergieae</taxon>
        <taxon>Pterocarpus clade</taxon>
        <taxon>Arachis</taxon>
    </lineage>
</organism>
<dbReference type="GO" id="GO:0008270">
    <property type="term" value="F:zinc ion binding"/>
    <property type="evidence" value="ECO:0007669"/>
    <property type="project" value="UniProtKB-KW"/>
</dbReference>
<evidence type="ECO:0000256" key="2">
    <source>
        <dbReference type="ARBA" id="ARBA00022679"/>
    </source>
</evidence>
<feature type="chain" id="PRO_5019214242" description="CoA carboxyltransferase N-terminal domain-containing protein" evidence="5">
    <location>
        <begin position="25"/>
        <end position="69"/>
    </location>
</feature>
<dbReference type="Gene3D" id="3.90.226.10">
    <property type="entry name" value="2-enoyl-CoA Hydratase, Chain A, domain 1"/>
    <property type="match status" value="1"/>
</dbReference>
<dbReference type="AlphaFoldDB" id="A0A445BT85"/>
<feature type="signal peptide" evidence="5">
    <location>
        <begin position="1"/>
        <end position="24"/>
    </location>
</feature>
<name>A0A445BT85_ARAHY</name>
<evidence type="ECO:0000313" key="8">
    <source>
        <dbReference type="Proteomes" id="UP000289738"/>
    </source>
</evidence>
<reference evidence="7 8" key="1">
    <citation type="submission" date="2019-01" db="EMBL/GenBank/DDBJ databases">
        <title>Sequencing of cultivated peanut Arachis hypogaea provides insights into genome evolution and oil improvement.</title>
        <authorList>
            <person name="Chen X."/>
        </authorList>
    </citation>
    <scope>NUCLEOTIDE SEQUENCE [LARGE SCALE GENOMIC DNA]</scope>
    <source>
        <strain evidence="8">cv. Fuhuasheng</strain>
        <tissue evidence="7">Leaves</tissue>
    </source>
</reference>
<evidence type="ECO:0000259" key="6">
    <source>
        <dbReference type="PROSITE" id="PS50980"/>
    </source>
</evidence>
<dbReference type="GO" id="GO:0003989">
    <property type="term" value="F:acetyl-CoA carboxylase activity"/>
    <property type="evidence" value="ECO:0007669"/>
    <property type="project" value="InterPro"/>
</dbReference>
<protein>
    <recommendedName>
        <fullName evidence="6">CoA carboxyltransferase N-terminal domain-containing protein</fullName>
    </recommendedName>
</protein>
<dbReference type="STRING" id="3818.A0A445BT85"/>
<keyword evidence="2" id="KW-0808">Transferase</keyword>
<dbReference type="PROSITE" id="PS50980">
    <property type="entry name" value="COA_CT_NTER"/>
    <property type="match status" value="1"/>
</dbReference>